<feature type="region of interest" description="Disordered" evidence="4">
    <location>
        <begin position="1"/>
        <end position="52"/>
    </location>
</feature>
<comment type="caution">
    <text evidence="6">The sequence shown here is derived from an EMBL/GenBank/DDBJ whole genome shotgun (WGS) entry which is preliminary data.</text>
</comment>
<dbReference type="GO" id="GO:0043138">
    <property type="term" value="F:3'-5' DNA helicase activity"/>
    <property type="evidence" value="ECO:0007669"/>
    <property type="project" value="TreeGrafter"/>
</dbReference>
<dbReference type="GO" id="GO:0005524">
    <property type="term" value="F:ATP binding"/>
    <property type="evidence" value="ECO:0007669"/>
    <property type="project" value="UniProtKB-KW"/>
</dbReference>
<protein>
    <submittedName>
        <fullName evidence="6">Primosomal protein N</fullName>
    </submittedName>
</protein>
<dbReference type="EMBL" id="JAEMWU010000001">
    <property type="protein sequence ID" value="MBN8206144.1"/>
    <property type="molecule type" value="Genomic_DNA"/>
</dbReference>
<dbReference type="InterPro" id="IPR042115">
    <property type="entry name" value="PriA_3primeBD_sf"/>
</dbReference>
<dbReference type="InterPro" id="IPR041222">
    <property type="entry name" value="PriA_3primeBD"/>
</dbReference>
<dbReference type="Gene3D" id="3.40.1440.60">
    <property type="entry name" value="PriA, 3(prime) DNA-binding domain"/>
    <property type="match status" value="1"/>
</dbReference>
<accession>A0A939DW81</accession>
<dbReference type="GO" id="GO:0003677">
    <property type="term" value="F:DNA binding"/>
    <property type="evidence" value="ECO:0007669"/>
    <property type="project" value="UniProtKB-KW"/>
</dbReference>
<dbReference type="InterPro" id="IPR027417">
    <property type="entry name" value="P-loop_NTPase"/>
</dbReference>
<evidence type="ECO:0000259" key="5">
    <source>
        <dbReference type="Pfam" id="PF17764"/>
    </source>
</evidence>
<dbReference type="PANTHER" id="PTHR30580:SF0">
    <property type="entry name" value="PRIMOSOMAL PROTEIN N"/>
    <property type="match status" value="1"/>
</dbReference>
<dbReference type="GO" id="GO:0006310">
    <property type="term" value="P:DNA recombination"/>
    <property type="evidence" value="ECO:0007669"/>
    <property type="project" value="TreeGrafter"/>
</dbReference>
<feature type="domain" description="Primosomal protein N' 3' DNA-binding" evidence="5">
    <location>
        <begin position="63"/>
        <end position="163"/>
    </location>
</feature>
<dbReference type="Proteomes" id="UP000664385">
    <property type="component" value="Unassembled WGS sequence"/>
</dbReference>
<keyword evidence="2" id="KW-0067">ATP-binding</keyword>
<keyword evidence="3" id="KW-0238">DNA-binding</keyword>
<evidence type="ECO:0000313" key="7">
    <source>
        <dbReference type="Proteomes" id="UP000664385"/>
    </source>
</evidence>
<evidence type="ECO:0000256" key="4">
    <source>
        <dbReference type="SAM" id="MobiDB-lite"/>
    </source>
</evidence>
<evidence type="ECO:0000256" key="2">
    <source>
        <dbReference type="ARBA" id="ARBA00022840"/>
    </source>
</evidence>
<sequence length="700" mass="73544">MVTSDVSCRTSPGSAPTGRTSCAAPPASESGGAVTAEAASAEPDAGDVDPVATVPTGRRRIARVLIDSPLPQLDRLFDYAIPEGLGEVEPGVRIKAPLRTAGRVVDGLIVEIDEEPDPSRTLSEIESIVSSTVVMPDPLYRLARRVADRAAGSASDVLRLAIPKRQVRVEKSWPPVAAPPAVPAEAVSGAEAVVARYDGLAEVLAERRRAAVEAIPVQNGTTPGWAEMIAASATIELAAGRSSILIVPDYRDQEVLLAALATMVPDDAVARYDARQSNPERYRSFLRTLDEAPCVVIGNRSAVYAPVQAGLVAIWDDGDPLLGEPLAPYVHARDAALVRQEQEGSALLLVGHTRSTDAQRLVAGGWMHEVTAVRRVLPQVRLSTPQELEQGGRRVPSSAFGAARAATGEGPVLVQVARPGFSPSLVCGTCRAPARCTHCGGPLGARRRGAVPVCGWCGRSAHSWRCGHCDSDQVRLASSGTERTADELGRAFPGVRVIVSDGAHPVQHVDAKPALVVSTRGAEPIADGGYRAVILLDGARMLQAPELRIGESCLRWWCNAAALAAPGAPVHLVGVDGPVARALATWTPAAYARGELEARAPLHMPPTARVAQIDGLPAAVRAALDALAELDIRGEAVLGPVPIGDEGKVRALVRFSYAAGQAVATRLRATVIAQAAQSRRGRGRVRVPLTVHLDILEPDI</sequence>
<gene>
    <name evidence="6" type="ORF">JF543_09240</name>
</gene>
<reference evidence="6" key="1">
    <citation type="submission" date="2020-12" db="EMBL/GenBank/DDBJ databases">
        <title>PHA producing bacteria isolated from mangrove.</title>
        <authorList>
            <person name="Zheng W."/>
            <person name="Yu S."/>
            <person name="Huang Y."/>
        </authorList>
    </citation>
    <scope>NUCLEOTIDE SEQUENCE</scope>
    <source>
        <strain evidence="6">GN8-5</strain>
    </source>
</reference>
<name>A0A939DW81_9MICO</name>
<evidence type="ECO:0000256" key="1">
    <source>
        <dbReference type="ARBA" id="ARBA00022741"/>
    </source>
</evidence>
<organism evidence="6 7">
    <name type="scientific">Microbacterium esteraromaticum</name>
    <dbReference type="NCBI Taxonomy" id="57043"/>
    <lineage>
        <taxon>Bacteria</taxon>
        <taxon>Bacillati</taxon>
        <taxon>Actinomycetota</taxon>
        <taxon>Actinomycetes</taxon>
        <taxon>Micrococcales</taxon>
        <taxon>Microbacteriaceae</taxon>
        <taxon>Microbacterium</taxon>
    </lineage>
</organism>
<feature type="compositionally biased region" description="Polar residues" evidence="4">
    <location>
        <begin position="1"/>
        <end position="20"/>
    </location>
</feature>
<dbReference type="Pfam" id="PF17764">
    <property type="entry name" value="PriA_3primeBD"/>
    <property type="match status" value="1"/>
</dbReference>
<dbReference type="Gene3D" id="3.40.50.300">
    <property type="entry name" value="P-loop containing nucleotide triphosphate hydrolases"/>
    <property type="match status" value="1"/>
</dbReference>
<dbReference type="AlphaFoldDB" id="A0A939DW81"/>
<dbReference type="GO" id="GO:0006302">
    <property type="term" value="P:double-strand break repair"/>
    <property type="evidence" value="ECO:0007669"/>
    <property type="project" value="TreeGrafter"/>
</dbReference>
<proteinExistence type="predicted"/>
<keyword evidence="1" id="KW-0547">Nucleotide-binding</keyword>
<dbReference type="GO" id="GO:0006270">
    <property type="term" value="P:DNA replication initiation"/>
    <property type="evidence" value="ECO:0007669"/>
    <property type="project" value="TreeGrafter"/>
</dbReference>
<evidence type="ECO:0000256" key="3">
    <source>
        <dbReference type="ARBA" id="ARBA00023125"/>
    </source>
</evidence>
<evidence type="ECO:0000313" key="6">
    <source>
        <dbReference type="EMBL" id="MBN8206144.1"/>
    </source>
</evidence>
<dbReference type="PANTHER" id="PTHR30580">
    <property type="entry name" value="PRIMOSOMAL PROTEIN N"/>
    <property type="match status" value="1"/>
</dbReference>